<dbReference type="EMBL" id="LWDX02022980">
    <property type="protein sequence ID" value="OEL31630.1"/>
    <property type="molecule type" value="Genomic_DNA"/>
</dbReference>
<evidence type="ECO:0000256" key="1">
    <source>
        <dbReference type="SAM" id="MobiDB-lite"/>
    </source>
</evidence>
<gene>
    <name evidence="2" type="ORF">BAE44_0007350</name>
</gene>
<proteinExistence type="predicted"/>
<comment type="caution">
    <text evidence="2">The sequence shown here is derived from an EMBL/GenBank/DDBJ whole genome shotgun (WGS) entry which is preliminary data.</text>
</comment>
<sequence>MLLPRQTRTLWSDTPPHHAFAYLAFDPDVSPHYEVFLVPAVPEKPPPPDRWCGPWIVVEEDNNGVHDSDDDISETVSSESFEWESDNDDSLALEVGDSVDGNAMDTLPVLDFDGTTQAMMTMGKRNTVEQ</sequence>
<feature type="compositionally biased region" description="Acidic residues" evidence="1">
    <location>
        <begin position="62"/>
        <end position="73"/>
    </location>
</feature>
<evidence type="ECO:0000313" key="2">
    <source>
        <dbReference type="EMBL" id="OEL31630.1"/>
    </source>
</evidence>
<accession>A0A1E5W2X4</accession>
<reference evidence="2 3" key="1">
    <citation type="submission" date="2016-09" db="EMBL/GenBank/DDBJ databases">
        <title>The draft genome of Dichanthelium oligosanthes: A C3 panicoid grass species.</title>
        <authorList>
            <person name="Studer A.J."/>
            <person name="Schnable J.C."/>
            <person name="Brutnell T.P."/>
        </authorList>
    </citation>
    <scope>NUCLEOTIDE SEQUENCE [LARGE SCALE GENOMIC DNA]</scope>
    <source>
        <strain evidence="3">cv. Kellogg 1175</strain>
        <tissue evidence="2">Leaf</tissue>
    </source>
</reference>
<dbReference type="Proteomes" id="UP000095767">
    <property type="component" value="Unassembled WGS sequence"/>
</dbReference>
<keyword evidence="3" id="KW-1185">Reference proteome</keyword>
<organism evidence="2 3">
    <name type="scientific">Dichanthelium oligosanthes</name>
    <dbReference type="NCBI Taxonomy" id="888268"/>
    <lineage>
        <taxon>Eukaryota</taxon>
        <taxon>Viridiplantae</taxon>
        <taxon>Streptophyta</taxon>
        <taxon>Embryophyta</taxon>
        <taxon>Tracheophyta</taxon>
        <taxon>Spermatophyta</taxon>
        <taxon>Magnoliopsida</taxon>
        <taxon>Liliopsida</taxon>
        <taxon>Poales</taxon>
        <taxon>Poaceae</taxon>
        <taxon>PACMAD clade</taxon>
        <taxon>Panicoideae</taxon>
        <taxon>Panicodae</taxon>
        <taxon>Paniceae</taxon>
        <taxon>Dichantheliinae</taxon>
        <taxon>Dichanthelium</taxon>
    </lineage>
</organism>
<protein>
    <submittedName>
        <fullName evidence="2">Uncharacterized protein</fullName>
    </submittedName>
</protein>
<feature type="region of interest" description="Disordered" evidence="1">
    <location>
        <begin position="62"/>
        <end position="88"/>
    </location>
</feature>
<name>A0A1E5W2X4_9POAL</name>
<evidence type="ECO:0000313" key="3">
    <source>
        <dbReference type="Proteomes" id="UP000095767"/>
    </source>
</evidence>
<dbReference type="AlphaFoldDB" id="A0A1E5W2X4"/>